<protein>
    <submittedName>
        <fullName evidence="4">Protein KRBA1 isoform X1</fullName>
    </submittedName>
</protein>
<feature type="region of interest" description="Disordered" evidence="1">
    <location>
        <begin position="301"/>
        <end position="333"/>
    </location>
</feature>
<dbReference type="SMART" id="SM00349">
    <property type="entry name" value="KRAB"/>
    <property type="match status" value="1"/>
</dbReference>
<feature type="region of interest" description="Disordered" evidence="1">
    <location>
        <begin position="1218"/>
        <end position="1250"/>
    </location>
</feature>
<feature type="region of interest" description="Disordered" evidence="1">
    <location>
        <begin position="1175"/>
        <end position="1203"/>
    </location>
</feature>
<feature type="region of interest" description="Disordered" evidence="1">
    <location>
        <begin position="1087"/>
        <end position="1154"/>
    </location>
</feature>
<feature type="domain" description="KRAB" evidence="2">
    <location>
        <begin position="7"/>
        <end position="80"/>
    </location>
</feature>
<feature type="compositionally biased region" description="Pro residues" evidence="1">
    <location>
        <begin position="1126"/>
        <end position="1135"/>
    </location>
</feature>
<dbReference type="FunCoup" id="A0A6P5JJG3">
    <property type="interactions" value="265"/>
</dbReference>
<accession>A0A6P5JJG3</accession>
<reference evidence="4" key="1">
    <citation type="submission" date="2025-08" db="UniProtKB">
        <authorList>
            <consortium name="RefSeq"/>
        </authorList>
    </citation>
    <scope>IDENTIFICATION</scope>
    <source>
        <tissue evidence="4">Spleen</tissue>
    </source>
</reference>
<dbReference type="AlphaFoldDB" id="A0A6P5JJG3"/>
<dbReference type="PANTHER" id="PTHR22740:SF3">
    <property type="entry name" value="PROTEIN KRBA1"/>
    <property type="match status" value="1"/>
</dbReference>
<feature type="region of interest" description="Disordered" evidence="1">
    <location>
        <begin position="198"/>
        <end position="221"/>
    </location>
</feature>
<evidence type="ECO:0000313" key="3">
    <source>
        <dbReference type="Proteomes" id="UP000515140"/>
    </source>
</evidence>
<dbReference type="Pfam" id="PF15287">
    <property type="entry name" value="KRBA1"/>
    <property type="match status" value="6"/>
</dbReference>
<feature type="compositionally biased region" description="Polar residues" evidence="1">
    <location>
        <begin position="585"/>
        <end position="596"/>
    </location>
</feature>
<feature type="compositionally biased region" description="Polar residues" evidence="1">
    <location>
        <begin position="244"/>
        <end position="287"/>
    </location>
</feature>
<dbReference type="Gene3D" id="6.10.140.140">
    <property type="match status" value="1"/>
</dbReference>
<evidence type="ECO:0000313" key="4">
    <source>
        <dbReference type="RefSeq" id="XP_020833468.1"/>
    </source>
</evidence>
<sequence length="1250" mass="132850">MALQVPVTFEDLAVKFSSDEWHLLEEWQREFHRDVMRENYETLVSLGTAQLLPLSAFLSLTEPQEDMGDSGCSDGEWERPGGGLQGKELEISDADACADTTQRAQALDEAQSSGGAGEVGQQQGSLHLNALVRLVKEIPEFLFGETKAMDTPETPESKESGSEGERLSLEAAMTVDASPLQGLLNCLPEIPISRPALAVTPASSSSNSSLQGDGDQELRTPELGPQTLYSYEPAAKTGPLDISRNPSGKENPETSASQSNTPGFTGTQKQKQLGTMRQGSPSESSPLQGLVNCLKEILVQGPQQPRPLATRSLPQSSPGDMRLKTPDQGPRDPPWAVKAETISENSPLQGLLNCLKEIPESQARCAGLPGGGVQQQIGGPGTWQKGSGVKIEGTSEDTWAHSPPSYIPDTPTPVFSKLSAHTHGSSTSSSVEGDGNIGGPEGPGWTPVNQAGSAQSSPLEALETYLKDIPLNRSFRPQPLSSCWCLSPGQVETVQRRSDPRAWKWHMEAVTTGSLPPLGPHGCVKDLSARRLGHLNTPSSFSSASSTDGDLDLRSPEGSRGRWCREASPVGSSPLQGLENCLKEISTNRPHLSQPASLAPAGDGKSRRVEPRCWTSDKEGLGGEPHDSLCERQGGKKAPSESLNPGSPQTGVYSSSFALHHTGDRDKTTEAGPWKCLGEGAASKPSPLRCLENSLRGILAMRPLRFTCLASPSLSSSSSPSSRHSSSSSSSSGGGGSEGEEQRLEPELWRARLKECSLFPIPRGPVSQASSHPSPLTSSTDSPTTNKDQRRTEPGDWRALNAALKAEETLGYSPRLHGKDVPAETSGGLHTPGSTETGPSADPCSAPDLEEAPDVPTPCPSSGGPEVDEEAEGPKAVPGELSVASPKDAKPDTPETKVGDLTGLVLDAETIPQSIPPETPENIQSWVGTSALTSQDAPSPPRPDRGKKRLCSLGEAAANCSAAQMGRRISNHQIYGSSETPSKTPRLTLPPVTNGPSALPVNSPQSCCHCGDALRGELHNLGAALTEQLTRLSSALVTLSQDMSAMKNRMKLLGRNFRSHQRPGRGSRPWTLCRKYQRCCHSVRRHRLGQKKPTQQQSLQFGGPPKGLEVGDTSNFLQREPHVVPQLPPDAPPVGTPVGLTAPFDPNSGSSPSSLLLSLTCSTLPTVHSPQRQLEVYQSPPPTPVAISSSQIAPPPSPEEGFKSWQELEQYKWKSAVDTGMKGAWSQQSREPSSRRPGEVSTKAQHGGPG</sequence>
<dbReference type="InParanoid" id="A0A6P5JJG3"/>
<proteinExistence type="predicted"/>
<dbReference type="PANTHER" id="PTHR22740">
    <property type="entry name" value="PROTEIN KRBA1"/>
    <property type="match status" value="1"/>
</dbReference>
<dbReference type="Proteomes" id="UP000515140">
    <property type="component" value="Unplaced"/>
</dbReference>
<dbReference type="SMART" id="SM01258">
    <property type="entry name" value="KRBA1"/>
    <property type="match status" value="6"/>
</dbReference>
<dbReference type="SUPFAM" id="SSF109640">
    <property type="entry name" value="KRAB domain (Kruppel-associated box)"/>
    <property type="match status" value="1"/>
</dbReference>
<feature type="region of interest" description="Disordered" evidence="1">
    <location>
        <begin position="234"/>
        <end position="287"/>
    </location>
</feature>
<name>A0A6P5JJG3_PHACI</name>
<organism evidence="3 4">
    <name type="scientific">Phascolarctos cinereus</name>
    <name type="common">Koala</name>
    <dbReference type="NCBI Taxonomy" id="38626"/>
    <lineage>
        <taxon>Eukaryota</taxon>
        <taxon>Metazoa</taxon>
        <taxon>Chordata</taxon>
        <taxon>Craniata</taxon>
        <taxon>Vertebrata</taxon>
        <taxon>Euteleostomi</taxon>
        <taxon>Mammalia</taxon>
        <taxon>Metatheria</taxon>
        <taxon>Diprotodontia</taxon>
        <taxon>Phascolarctidae</taxon>
        <taxon>Phascolarctos</taxon>
    </lineage>
</organism>
<feature type="region of interest" description="Disordered" evidence="1">
    <location>
        <begin position="711"/>
        <end position="744"/>
    </location>
</feature>
<dbReference type="GeneID" id="110201930"/>
<feature type="compositionally biased region" description="Basic and acidic residues" evidence="1">
    <location>
        <begin position="147"/>
        <end position="165"/>
    </location>
</feature>
<feature type="compositionally biased region" description="Polar residues" evidence="1">
    <location>
        <begin position="447"/>
        <end position="456"/>
    </location>
</feature>
<feature type="region of interest" description="Disordered" evidence="1">
    <location>
        <begin position="760"/>
        <end position="899"/>
    </location>
</feature>
<feature type="compositionally biased region" description="Low complexity" evidence="1">
    <location>
        <begin position="711"/>
        <end position="731"/>
    </location>
</feature>
<feature type="compositionally biased region" description="Basic and acidic residues" evidence="1">
    <location>
        <begin position="787"/>
        <end position="796"/>
    </location>
</feature>
<feature type="compositionally biased region" description="Low complexity" evidence="1">
    <location>
        <begin position="419"/>
        <end position="434"/>
    </location>
</feature>
<feature type="compositionally biased region" description="Low complexity" evidence="1">
    <location>
        <begin position="767"/>
        <end position="785"/>
    </location>
</feature>
<dbReference type="InterPro" id="IPR001909">
    <property type="entry name" value="KRAB"/>
</dbReference>
<dbReference type="InterPro" id="IPR040095">
    <property type="entry name" value="KRBA1"/>
</dbReference>
<feature type="region of interest" description="Disordered" evidence="1">
    <location>
        <begin position="418"/>
        <end position="456"/>
    </location>
</feature>
<dbReference type="InterPro" id="IPR036051">
    <property type="entry name" value="KRAB_dom_sf"/>
</dbReference>
<dbReference type="CDD" id="cd07765">
    <property type="entry name" value="KRAB_A-box"/>
    <property type="match status" value="1"/>
</dbReference>
<dbReference type="PROSITE" id="PS50805">
    <property type="entry name" value="KRAB"/>
    <property type="match status" value="1"/>
</dbReference>
<feature type="compositionally biased region" description="Polar residues" evidence="1">
    <location>
        <begin position="641"/>
        <end position="655"/>
    </location>
</feature>
<evidence type="ECO:0000259" key="2">
    <source>
        <dbReference type="PROSITE" id="PS50805"/>
    </source>
</evidence>
<keyword evidence="3" id="KW-1185">Reference proteome</keyword>
<dbReference type="GO" id="GO:0006355">
    <property type="term" value="P:regulation of DNA-templated transcription"/>
    <property type="evidence" value="ECO:0007669"/>
    <property type="project" value="InterPro"/>
</dbReference>
<feature type="region of interest" description="Disordered" evidence="1">
    <location>
        <begin position="63"/>
        <end position="86"/>
    </location>
</feature>
<dbReference type="InterPro" id="IPR029317">
    <property type="entry name" value="KRBA1_rpt"/>
</dbReference>
<gene>
    <name evidence="4" type="primary">KRBA1</name>
</gene>
<feature type="compositionally biased region" description="Basic and acidic residues" evidence="1">
    <location>
        <begin position="551"/>
        <end position="565"/>
    </location>
</feature>
<dbReference type="RefSeq" id="XP_020833468.1">
    <property type="nucleotide sequence ID" value="XM_020977809.1"/>
</dbReference>
<feature type="region of interest" description="Disordered" evidence="1">
    <location>
        <begin position="145"/>
        <end position="165"/>
    </location>
</feature>
<dbReference type="CTD" id="84626"/>
<feature type="compositionally biased region" description="Basic and acidic residues" evidence="1">
    <location>
        <begin position="604"/>
        <end position="634"/>
    </location>
</feature>
<evidence type="ECO:0000256" key="1">
    <source>
        <dbReference type="SAM" id="MobiDB-lite"/>
    </source>
</evidence>
<dbReference type="Pfam" id="PF01352">
    <property type="entry name" value="KRAB"/>
    <property type="match status" value="1"/>
</dbReference>
<feature type="compositionally biased region" description="Basic and acidic residues" evidence="1">
    <location>
        <begin position="887"/>
        <end position="898"/>
    </location>
</feature>
<dbReference type="KEGG" id="pcw:110201930"/>
<feature type="region of interest" description="Disordered" evidence="1">
    <location>
        <begin position="537"/>
        <end position="655"/>
    </location>
</feature>